<name>D1AQP1_SEBTE</name>
<dbReference type="AlphaFoldDB" id="D1AQP1"/>
<dbReference type="Proteomes" id="UP000000845">
    <property type="component" value="Chromosome"/>
</dbReference>
<dbReference type="SUPFAM" id="SSF52833">
    <property type="entry name" value="Thioredoxin-like"/>
    <property type="match status" value="1"/>
</dbReference>
<dbReference type="eggNOG" id="COG1905">
    <property type="taxonomic scope" value="Bacteria"/>
</dbReference>
<gene>
    <name evidence="1" type="ordered locus">Sterm_3462</name>
</gene>
<protein>
    <submittedName>
        <fullName evidence="1">Uncharacterized protein</fullName>
    </submittedName>
</protein>
<accession>D1AQP1</accession>
<keyword evidence="2" id="KW-1185">Reference proteome</keyword>
<dbReference type="CDD" id="cd02980">
    <property type="entry name" value="TRX_Fd_family"/>
    <property type="match status" value="1"/>
</dbReference>
<dbReference type="EMBL" id="CP001739">
    <property type="protein sequence ID" value="ACZ10301.1"/>
    <property type="molecule type" value="Genomic_DNA"/>
</dbReference>
<dbReference type="InterPro" id="IPR036249">
    <property type="entry name" value="Thioredoxin-like_sf"/>
</dbReference>
<evidence type="ECO:0000313" key="2">
    <source>
        <dbReference type="Proteomes" id="UP000000845"/>
    </source>
</evidence>
<dbReference type="KEGG" id="str:Sterm_3462"/>
<dbReference type="STRING" id="526218.Sterm_3462"/>
<dbReference type="Gene3D" id="3.40.30.10">
    <property type="entry name" value="Glutaredoxin"/>
    <property type="match status" value="1"/>
</dbReference>
<reference evidence="2" key="1">
    <citation type="submission" date="2009-09" db="EMBL/GenBank/DDBJ databases">
        <title>The complete chromosome of Sebaldella termitidis ATCC 33386.</title>
        <authorList>
            <consortium name="US DOE Joint Genome Institute (JGI-PGF)"/>
            <person name="Lucas S."/>
            <person name="Copeland A."/>
            <person name="Lapidus A."/>
            <person name="Glavina del Rio T."/>
            <person name="Dalin E."/>
            <person name="Tice H."/>
            <person name="Bruce D."/>
            <person name="Goodwin L."/>
            <person name="Pitluck S."/>
            <person name="Kyrpides N."/>
            <person name="Mavromatis K."/>
            <person name="Ivanova N."/>
            <person name="Mikhailova N."/>
            <person name="Sims D."/>
            <person name="Meincke L."/>
            <person name="Brettin T."/>
            <person name="Detter J.C."/>
            <person name="Han C."/>
            <person name="Larimer F."/>
            <person name="Land M."/>
            <person name="Hauser L."/>
            <person name="Markowitz V."/>
            <person name="Cheng J.F."/>
            <person name="Hugenholtz P."/>
            <person name="Woyke T."/>
            <person name="Wu D."/>
            <person name="Eisen J.A."/>
        </authorList>
    </citation>
    <scope>NUCLEOTIDE SEQUENCE [LARGE SCALE GENOMIC DNA]</scope>
    <source>
        <strain evidence="2">ATCC 33386 / NCTC 11300</strain>
    </source>
</reference>
<proteinExistence type="predicted"/>
<evidence type="ECO:0000313" key="1">
    <source>
        <dbReference type="EMBL" id="ACZ10301.1"/>
    </source>
</evidence>
<reference evidence="1 2" key="2">
    <citation type="journal article" date="2010" name="Stand. Genomic Sci.">
        <title>Complete genome sequence of Sebaldella termitidis type strain (NCTC 11300).</title>
        <authorList>
            <person name="Harmon-Smith M."/>
            <person name="Celia L."/>
            <person name="Chertkov O."/>
            <person name="Lapidus A."/>
            <person name="Copeland A."/>
            <person name="Glavina Del Rio T."/>
            <person name="Nolan M."/>
            <person name="Lucas S."/>
            <person name="Tice H."/>
            <person name="Cheng J.F."/>
            <person name="Han C."/>
            <person name="Detter J.C."/>
            <person name="Bruce D."/>
            <person name="Goodwin L."/>
            <person name="Pitluck S."/>
            <person name="Pati A."/>
            <person name="Liolios K."/>
            <person name="Ivanova N."/>
            <person name="Mavromatis K."/>
            <person name="Mikhailova N."/>
            <person name="Chen A."/>
            <person name="Palaniappan K."/>
            <person name="Land M."/>
            <person name="Hauser L."/>
            <person name="Chang Y.J."/>
            <person name="Jeffries C.D."/>
            <person name="Brettin T."/>
            <person name="Goker M."/>
            <person name="Beck B."/>
            <person name="Bristow J."/>
            <person name="Eisen J.A."/>
            <person name="Markowitz V."/>
            <person name="Hugenholtz P."/>
            <person name="Kyrpides N.C."/>
            <person name="Klenk H.P."/>
            <person name="Chen F."/>
        </authorList>
    </citation>
    <scope>NUCLEOTIDE SEQUENCE [LARGE SCALE GENOMIC DNA]</scope>
    <source>
        <strain evidence="2">ATCC 33386 / NCTC 11300</strain>
    </source>
</reference>
<dbReference type="HOGENOM" id="CLU_177584_0_0_0"/>
<sequence>MELAVCIGSSCHLKKSREIIQLIEQEIKANKLEDKLVLVGSFCMNECSNHGVCIRFNDKKYSLNTEQIKSFFAKEVLGICYN</sequence>
<organism evidence="1 2">
    <name type="scientific">Sebaldella termitidis (strain ATCC 33386 / NCTC 11300)</name>
    <dbReference type="NCBI Taxonomy" id="526218"/>
    <lineage>
        <taxon>Bacteria</taxon>
        <taxon>Fusobacteriati</taxon>
        <taxon>Fusobacteriota</taxon>
        <taxon>Fusobacteriia</taxon>
        <taxon>Fusobacteriales</taxon>
        <taxon>Leptotrichiaceae</taxon>
        <taxon>Sebaldella</taxon>
    </lineage>
</organism>